<evidence type="ECO:0000256" key="2">
    <source>
        <dbReference type="SAM" id="MobiDB-lite"/>
    </source>
</evidence>
<dbReference type="AlphaFoldDB" id="B8LC17"/>
<organism evidence="4 5">
    <name type="scientific">Thalassiosira pseudonana</name>
    <name type="common">Marine diatom</name>
    <name type="synonym">Cyclotella nana</name>
    <dbReference type="NCBI Taxonomy" id="35128"/>
    <lineage>
        <taxon>Eukaryota</taxon>
        <taxon>Sar</taxon>
        <taxon>Stramenopiles</taxon>
        <taxon>Ochrophyta</taxon>
        <taxon>Bacillariophyta</taxon>
        <taxon>Coscinodiscophyceae</taxon>
        <taxon>Thalassiosirophycidae</taxon>
        <taxon>Thalassiosirales</taxon>
        <taxon>Thalassiosiraceae</taxon>
        <taxon>Thalassiosira</taxon>
    </lineage>
</organism>
<reference evidence="4 5" key="1">
    <citation type="journal article" date="2004" name="Science">
        <title>The genome of the diatom Thalassiosira pseudonana: ecology, evolution, and metabolism.</title>
        <authorList>
            <person name="Armbrust E.V."/>
            <person name="Berges J.A."/>
            <person name="Bowler C."/>
            <person name="Green B.R."/>
            <person name="Martinez D."/>
            <person name="Putnam N.H."/>
            <person name="Zhou S."/>
            <person name="Allen A.E."/>
            <person name="Apt K.E."/>
            <person name="Bechner M."/>
            <person name="Brzezinski M.A."/>
            <person name="Chaal B.K."/>
            <person name="Chiovitti A."/>
            <person name="Davis A.K."/>
            <person name="Demarest M.S."/>
            <person name="Detter J.C."/>
            <person name="Glavina T."/>
            <person name="Goodstein D."/>
            <person name="Hadi M.Z."/>
            <person name="Hellsten U."/>
            <person name="Hildebrand M."/>
            <person name="Jenkins B.D."/>
            <person name="Jurka J."/>
            <person name="Kapitonov V.V."/>
            <person name="Kroger N."/>
            <person name="Lau W.W."/>
            <person name="Lane T.W."/>
            <person name="Larimer F.W."/>
            <person name="Lippmeier J.C."/>
            <person name="Lucas S."/>
            <person name="Medina M."/>
            <person name="Montsant A."/>
            <person name="Obornik M."/>
            <person name="Parker M.S."/>
            <person name="Palenik B."/>
            <person name="Pazour G.J."/>
            <person name="Richardson P.M."/>
            <person name="Rynearson T.A."/>
            <person name="Saito M.A."/>
            <person name="Schwartz D.C."/>
            <person name="Thamatrakoln K."/>
            <person name="Valentin K."/>
            <person name="Vardi A."/>
            <person name="Wilkerson F.P."/>
            <person name="Rokhsar D.S."/>
        </authorList>
    </citation>
    <scope>NUCLEOTIDE SEQUENCE [LARGE SCALE GENOMIC DNA]</scope>
    <source>
        <strain evidence="4 5">CCMP1335</strain>
    </source>
</reference>
<dbReference type="GO" id="GO:0003723">
    <property type="term" value="F:RNA binding"/>
    <property type="evidence" value="ECO:0007669"/>
    <property type="project" value="InterPro"/>
</dbReference>
<sequence>MLLDPETYPTQSRARKSIRQRAICISRYDVNEPNANAAFKQLGKVITRVYPGDTIGFQRRAGSDYYALQGVPYRLPPFEVPVVYEDDHMAIVNKPSGVVLYRAEGGRGGGARDEDTPQNVPLKRPQPVHRLDRPTSGLVVVAKTKLAAVHLSQQFEFRKAEKTYVAIVNGIPRQSGVRAEPMQWNTIDYDLEEKTAVTRWRVLRKVKSLHGNDGTLTLVEMKPKTGRYHQLRRHCAWVCNSPLVGDTTYDGGSEGALRLRKRGLFLCSSEIALEHPHYNTPAGQKEWVELKRNKQQLSFLQENEEGRVIIRARIDLPDKFESFLFHENDRAMRFSELDIMT</sequence>
<dbReference type="InterPro" id="IPR006224">
    <property type="entry name" value="PsdUridine_synth_RluA-like_CS"/>
</dbReference>
<feature type="domain" description="Pseudouridine synthase RsuA/RluA-like" evidence="3">
    <location>
        <begin position="88"/>
        <end position="236"/>
    </location>
</feature>
<dbReference type="eggNOG" id="KOG1919">
    <property type="taxonomic scope" value="Eukaryota"/>
</dbReference>
<dbReference type="RefSeq" id="XP_002296444.1">
    <property type="nucleotide sequence ID" value="XM_002296408.1"/>
</dbReference>
<keyword evidence="5" id="KW-1185">Reference proteome</keyword>
<dbReference type="InParanoid" id="B8LC17"/>
<dbReference type="HOGENOM" id="CLU_016902_11_4_1"/>
<dbReference type="GO" id="GO:0009982">
    <property type="term" value="F:pseudouridine synthase activity"/>
    <property type="evidence" value="ECO:0000318"/>
    <property type="project" value="GO_Central"/>
</dbReference>
<evidence type="ECO:0000313" key="4">
    <source>
        <dbReference type="EMBL" id="EED87140.1"/>
    </source>
</evidence>
<name>B8LC17_THAPS</name>
<comment type="similarity">
    <text evidence="1">Belongs to the pseudouridine synthase RluA family.</text>
</comment>
<dbReference type="Proteomes" id="UP000001449">
    <property type="component" value="Chromosome 11"/>
</dbReference>
<dbReference type="PANTHER" id="PTHR21600">
    <property type="entry name" value="MITOCHONDRIAL RNA PSEUDOURIDINE SYNTHASE"/>
    <property type="match status" value="1"/>
</dbReference>
<proteinExistence type="inferred from homology"/>
<dbReference type="KEGG" id="tps:THAPSDRAFT_263801"/>
<dbReference type="Pfam" id="PF00849">
    <property type="entry name" value="PseudoU_synth_2"/>
    <property type="match status" value="1"/>
</dbReference>
<dbReference type="PANTHER" id="PTHR21600:SF87">
    <property type="entry name" value="RNA PSEUDOURIDYLATE SYNTHASE DOMAIN-CONTAINING PROTEIN 1"/>
    <property type="match status" value="1"/>
</dbReference>
<dbReference type="GO" id="GO:0000455">
    <property type="term" value="P:enzyme-directed rRNA pseudouridine synthesis"/>
    <property type="evidence" value="ECO:0000318"/>
    <property type="project" value="GO_Central"/>
</dbReference>
<dbReference type="PaxDb" id="35128-Thaps263801"/>
<dbReference type="InterPro" id="IPR006145">
    <property type="entry name" value="PsdUridine_synth_RsuA/RluA"/>
</dbReference>
<dbReference type="GeneID" id="7448339"/>
<dbReference type="OMA" id="VITRVYP"/>
<evidence type="ECO:0000256" key="1">
    <source>
        <dbReference type="ARBA" id="ARBA00010876"/>
    </source>
</evidence>
<reference evidence="4 5" key="2">
    <citation type="journal article" date="2008" name="Nature">
        <title>The Phaeodactylum genome reveals the evolutionary history of diatom genomes.</title>
        <authorList>
            <person name="Bowler C."/>
            <person name="Allen A.E."/>
            <person name="Badger J.H."/>
            <person name="Grimwood J."/>
            <person name="Jabbari K."/>
            <person name="Kuo A."/>
            <person name="Maheswari U."/>
            <person name="Martens C."/>
            <person name="Maumus F."/>
            <person name="Otillar R.P."/>
            <person name="Rayko E."/>
            <person name="Salamov A."/>
            <person name="Vandepoele K."/>
            <person name="Beszteri B."/>
            <person name="Gruber A."/>
            <person name="Heijde M."/>
            <person name="Katinka M."/>
            <person name="Mock T."/>
            <person name="Valentin K."/>
            <person name="Verret F."/>
            <person name="Berges J.A."/>
            <person name="Brownlee C."/>
            <person name="Cadoret J.P."/>
            <person name="Chiovitti A."/>
            <person name="Choi C.J."/>
            <person name="Coesel S."/>
            <person name="De Martino A."/>
            <person name="Detter J.C."/>
            <person name="Durkin C."/>
            <person name="Falciatore A."/>
            <person name="Fournet J."/>
            <person name="Haruta M."/>
            <person name="Huysman M.J."/>
            <person name="Jenkins B.D."/>
            <person name="Jiroutova K."/>
            <person name="Jorgensen R.E."/>
            <person name="Joubert Y."/>
            <person name="Kaplan A."/>
            <person name="Kroger N."/>
            <person name="Kroth P.G."/>
            <person name="La Roche J."/>
            <person name="Lindquist E."/>
            <person name="Lommer M."/>
            <person name="Martin-Jezequel V."/>
            <person name="Lopez P.J."/>
            <person name="Lucas S."/>
            <person name="Mangogna M."/>
            <person name="McGinnis K."/>
            <person name="Medlin L.K."/>
            <person name="Montsant A."/>
            <person name="Oudot-Le Secq M.P."/>
            <person name="Napoli C."/>
            <person name="Obornik M."/>
            <person name="Parker M.S."/>
            <person name="Petit J.L."/>
            <person name="Porcel B.M."/>
            <person name="Poulsen N."/>
            <person name="Robison M."/>
            <person name="Rychlewski L."/>
            <person name="Rynearson T.A."/>
            <person name="Schmutz J."/>
            <person name="Shapiro H."/>
            <person name="Siaut M."/>
            <person name="Stanley M."/>
            <person name="Sussman M.R."/>
            <person name="Taylor A.R."/>
            <person name="Vardi A."/>
            <person name="von Dassow P."/>
            <person name="Vyverman W."/>
            <person name="Willis A."/>
            <person name="Wyrwicz L.S."/>
            <person name="Rokhsar D.S."/>
            <person name="Weissenbach J."/>
            <person name="Armbrust E.V."/>
            <person name="Green B.R."/>
            <person name="Van de Peer Y."/>
            <person name="Grigoriev I.V."/>
        </authorList>
    </citation>
    <scope>NUCLEOTIDE SEQUENCE [LARGE SCALE GENOMIC DNA]</scope>
    <source>
        <strain evidence="4 5">CCMP1335</strain>
    </source>
</reference>
<feature type="region of interest" description="Disordered" evidence="2">
    <location>
        <begin position="105"/>
        <end position="129"/>
    </location>
</feature>
<protein>
    <recommendedName>
        <fullName evidence="3">Pseudouridine synthase RsuA/RluA-like domain-containing protein</fullName>
    </recommendedName>
</protein>
<feature type="non-terminal residue" evidence="4">
    <location>
        <position position="341"/>
    </location>
</feature>
<evidence type="ECO:0000313" key="5">
    <source>
        <dbReference type="Proteomes" id="UP000001449"/>
    </source>
</evidence>
<dbReference type="PROSITE" id="PS01129">
    <property type="entry name" value="PSI_RLU"/>
    <property type="match status" value="1"/>
</dbReference>
<dbReference type="CDD" id="cd02869">
    <property type="entry name" value="PseudoU_synth_RluA_like"/>
    <property type="match status" value="1"/>
</dbReference>
<evidence type="ECO:0000259" key="3">
    <source>
        <dbReference type="Pfam" id="PF00849"/>
    </source>
</evidence>
<dbReference type="EMBL" id="DS999415">
    <property type="protein sequence ID" value="EED87140.1"/>
    <property type="molecule type" value="Genomic_DNA"/>
</dbReference>
<dbReference type="InterPro" id="IPR050188">
    <property type="entry name" value="RluA_PseudoU_synthase"/>
</dbReference>
<dbReference type="InterPro" id="IPR020103">
    <property type="entry name" value="PsdUridine_synth_cat_dom_sf"/>
</dbReference>
<gene>
    <name evidence="4" type="ORF">THAPSDRAFT_263801</name>
</gene>
<accession>B8LC17</accession>
<dbReference type="STRING" id="35128.B8LC17"/>
<dbReference type="Gene3D" id="3.30.2350.10">
    <property type="entry name" value="Pseudouridine synthase"/>
    <property type="match status" value="1"/>
</dbReference>
<dbReference type="SUPFAM" id="SSF55120">
    <property type="entry name" value="Pseudouridine synthase"/>
    <property type="match status" value="1"/>
</dbReference>